<evidence type="ECO:0000256" key="3">
    <source>
        <dbReference type="ARBA" id="ARBA00022618"/>
    </source>
</evidence>
<dbReference type="GO" id="GO:0015074">
    <property type="term" value="P:DNA integration"/>
    <property type="evidence" value="ECO:0007669"/>
    <property type="project" value="UniProtKB-KW"/>
</dbReference>
<evidence type="ECO:0000256" key="9">
    <source>
        <dbReference type="ARBA" id="ARBA00023306"/>
    </source>
</evidence>
<reference evidence="13" key="1">
    <citation type="submission" date="2019-11" db="EMBL/GenBank/DDBJ databases">
        <authorList>
            <person name="Feng L."/>
        </authorList>
    </citation>
    <scope>NUCLEOTIDE SEQUENCE</scope>
    <source>
        <strain evidence="13">BfaecisLFYP10</strain>
    </source>
</reference>
<evidence type="ECO:0000313" key="13">
    <source>
        <dbReference type="EMBL" id="VYT01275.1"/>
    </source>
</evidence>
<evidence type="ECO:0000259" key="12">
    <source>
        <dbReference type="PROSITE" id="PS51900"/>
    </source>
</evidence>
<evidence type="ECO:0000256" key="5">
    <source>
        <dbReference type="ARBA" id="ARBA00022829"/>
    </source>
</evidence>
<keyword evidence="9" id="KW-0131">Cell cycle</keyword>
<dbReference type="NCBIfam" id="NF040815">
    <property type="entry name" value="recomb_XerA_Arch"/>
    <property type="match status" value="1"/>
</dbReference>
<proteinExistence type="predicted"/>
<dbReference type="EMBL" id="CACRSZ010000033">
    <property type="protein sequence ID" value="VYT01275.1"/>
    <property type="molecule type" value="Genomic_DNA"/>
</dbReference>
<keyword evidence="4" id="KW-0680">Restriction system</keyword>
<dbReference type="InterPro" id="IPR002104">
    <property type="entry name" value="Integrase_catalytic"/>
</dbReference>
<comment type="subcellular location">
    <subcellularLocation>
        <location evidence="1">Cytoplasm</location>
    </subcellularLocation>
</comment>
<dbReference type="Pfam" id="PF13495">
    <property type="entry name" value="Phage_int_SAM_4"/>
    <property type="match status" value="1"/>
</dbReference>
<protein>
    <submittedName>
        <fullName evidence="13">Tyrosine recombinase XerD</fullName>
    </submittedName>
</protein>
<dbReference type="InterPro" id="IPR050090">
    <property type="entry name" value="Tyrosine_recombinase_XerCD"/>
</dbReference>
<dbReference type="Gene3D" id="3.90.220.20">
    <property type="entry name" value="DNA methylase specificity domains"/>
    <property type="match status" value="1"/>
</dbReference>
<dbReference type="GO" id="GO:0006310">
    <property type="term" value="P:DNA recombination"/>
    <property type="evidence" value="ECO:0007669"/>
    <property type="project" value="UniProtKB-KW"/>
</dbReference>
<dbReference type="SUPFAM" id="SSF56349">
    <property type="entry name" value="DNA breaking-rejoining enzymes"/>
    <property type="match status" value="1"/>
</dbReference>
<evidence type="ECO:0000256" key="10">
    <source>
        <dbReference type="PROSITE-ProRule" id="PRU01248"/>
    </source>
</evidence>
<dbReference type="Pfam" id="PF00589">
    <property type="entry name" value="Phage_integrase"/>
    <property type="match status" value="1"/>
</dbReference>
<dbReference type="PANTHER" id="PTHR30349">
    <property type="entry name" value="PHAGE INTEGRASE-RELATED"/>
    <property type="match status" value="1"/>
</dbReference>
<dbReference type="InterPro" id="IPR044946">
    <property type="entry name" value="Restrct_endonuc_typeI_TRD_sf"/>
</dbReference>
<dbReference type="PROSITE" id="PS51900">
    <property type="entry name" value="CB"/>
    <property type="match status" value="1"/>
</dbReference>
<dbReference type="InterPro" id="IPR010998">
    <property type="entry name" value="Integrase_recombinase_N"/>
</dbReference>
<evidence type="ECO:0000259" key="11">
    <source>
        <dbReference type="PROSITE" id="PS51898"/>
    </source>
</evidence>
<evidence type="ECO:0000256" key="2">
    <source>
        <dbReference type="ARBA" id="ARBA00022490"/>
    </source>
</evidence>
<dbReference type="InterPro" id="IPR044068">
    <property type="entry name" value="CB"/>
</dbReference>
<dbReference type="PROSITE" id="PS51898">
    <property type="entry name" value="TYR_RECOMBINASE"/>
    <property type="match status" value="1"/>
</dbReference>
<dbReference type="PANTHER" id="PTHR30349:SF77">
    <property type="entry name" value="TYROSINE RECOMBINASE XERC"/>
    <property type="match status" value="1"/>
</dbReference>
<dbReference type="SUPFAM" id="SSF116734">
    <property type="entry name" value="DNA methylase specificity domain"/>
    <property type="match status" value="1"/>
</dbReference>
<name>A0A6N2T6Q3_9BACE</name>
<evidence type="ECO:0000256" key="4">
    <source>
        <dbReference type="ARBA" id="ARBA00022747"/>
    </source>
</evidence>
<feature type="domain" description="Tyr recombinase" evidence="11">
    <location>
        <begin position="414"/>
        <end position="587"/>
    </location>
</feature>
<dbReference type="Gene3D" id="1.10.150.130">
    <property type="match status" value="1"/>
</dbReference>
<evidence type="ECO:0000256" key="1">
    <source>
        <dbReference type="ARBA" id="ARBA00004496"/>
    </source>
</evidence>
<dbReference type="InterPro" id="IPR004107">
    <property type="entry name" value="Integrase_SAM-like_N"/>
</dbReference>
<keyword evidence="7 10" id="KW-0238">DNA-binding</keyword>
<keyword evidence="8" id="KW-0233">DNA recombination</keyword>
<keyword evidence="5" id="KW-0159">Chromosome partition</keyword>
<evidence type="ECO:0000256" key="8">
    <source>
        <dbReference type="ARBA" id="ARBA00023172"/>
    </source>
</evidence>
<keyword evidence="6" id="KW-0229">DNA integration</keyword>
<keyword evidence="3" id="KW-0132">Cell division</keyword>
<dbReference type="AlphaFoldDB" id="A0A6N2T6Q3"/>
<keyword evidence="2" id="KW-0963">Cytoplasm</keyword>
<dbReference type="GO" id="GO:0009307">
    <property type="term" value="P:DNA restriction-modification system"/>
    <property type="evidence" value="ECO:0007669"/>
    <property type="project" value="UniProtKB-KW"/>
</dbReference>
<evidence type="ECO:0000256" key="7">
    <source>
        <dbReference type="ARBA" id="ARBA00023125"/>
    </source>
</evidence>
<gene>
    <name evidence="13" type="primary">xerD_8</name>
    <name evidence="13" type="ORF">BFLFYP10_01165</name>
</gene>
<dbReference type="GO" id="GO:0007059">
    <property type="term" value="P:chromosome segregation"/>
    <property type="evidence" value="ECO:0007669"/>
    <property type="project" value="UniProtKB-KW"/>
</dbReference>
<dbReference type="GO" id="GO:0051301">
    <property type="term" value="P:cell division"/>
    <property type="evidence" value="ECO:0007669"/>
    <property type="project" value="UniProtKB-KW"/>
</dbReference>
<dbReference type="GO" id="GO:0005737">
    <property type="term" value="C:cytoplasm"/>
    <property type="evidence" value="ECO:0007669"/>
    <property type="project" value="UniProtKB-SubCell"/>
</dbReference>
<dbReference type="InterPro" id="IPR013762">
    <property type="entry name" value="Integrase-like_cat_sf"/>
</dbReference>
<organism evidence="13">
    <name type="scientific">Bacteroides faecis</name>
    <dbReference type="NCBI Taxonomy" id="674529"/>
    <lineage>
        <taxon>Bacteria</taxon>
        <taxon>Pseudomonadati</taxon>
        <taxon>Bacteroidota</taxon>
        <taxon>Bacteroidia</taxon>
        <taxon>Bacteroidales</taxon>
        <taxon>Bacteroidaceae</taxon>
        <taxon>Bacteroides</taxon>
    </lineage>
</organism>
<dbReference type="GO" id="GO:0003677">
    <property type="term" value="F:DNA binding"/>
    <property type="evidence" value="ECO:0007669"/>
    <property type="project" value="UniProtKB-UniRule"/>
</dbReference>
<feature type="domain" description="Core-binding (CB)" evidence="12">
    <location>
        <begin position="311"/>
        <end position="393"/>
    </location>
</feature>
<dbReference type="Gene3D" id="1.10.443.10">
    <property type="entry name" value="Intergrase catalytic core"/>
    <property type="match status" value="1"/>
</dbReference>
<sequence>MAKQLYDYWFVQFDFPNEEGKPYKSSGGKMVWNEKLKREIPEGWKDITLNAFIDKNKGGDWGYDTPKDGTIKVGCVRGADIIKLNDVPTRHITSKHSDRLLEDGDIVIEISGGSPVQATGRVALITKGVIERNEGALVCSNFCQSFSMKKRTYSEYFYYLWRNLYDNDNMFNFEGKTSGIKNFQTDVFLANHWFEAQEQLIEEFHVIVSQYHLMIDQNISKNNILIKQRDELLPLLMNGQVTVNSDLSASYIIYKNKIIRIMKENIIQAIVAEMQRDLDCRQMARLKAVLTSELHNVEIIEKSDCATQQTQENEHLLNSFISAKKIEGCSDKTLAYYRNTIERLLVTLSLAICHITTTDIRTYLSDYQEEHQSSKVTIDNMRRIFSSFFAWLEDEDYIAKSPVRRIHKVKTDSLVKEVLSDEQLEQLRDSCTTKRDLAIIDFLSSTGIRVGELVKLNREDIDFHERQCVVFGKGNKERIVYFNARTKLHLQQYLNGRTDDNPALFVSLHSPHTRLTISGVEVRIRKLGHTLSIPKVHPHKFRRTLATTAIDKGMPIEQVQRLLGHVRIDTTLHYAIVNQNNVKLAHKKYLG</sequence>
<evidence type="ECO:0000256" key="6">
    <source>
        <dbReference type="ARBA" id="ARBA00022908"/>
    </source>
</evidence>
<accession>A0A6N2T6Q3</accession>
<dbReference type="InterPro" id="IPR011010">
    <property type="entry name" value="DNA_brk_join_enz"/>
</dbReference>